<accession>A0A7V3JB16</accession>
<dbReference type="EMBL" id="DTGG01000144">
    <property type="protein sequence ID" value="HFZ09412.1"/>
    <property type="molecule type" value="Genomic_DNA"/>
</dbReference>
<evidence type="ECO:0000256" key="1">
    <source>
        <dbReference type="SAM" id="Phobius"/>
    </source>
</evidence>
<feature type="transmembrane region" description="Helical" evidence="1">
    <location>
        <begin position="446"/>
        <end position="470"/>
    </location>
</feature>
<gene>
    <name evidence="2" type="ORF">ENV41_04715</name>
</gene>
<sequence>MNRNLIIALGEFGKSILEALEVEICQFPDQTEALARTCLFCFSADTESTALNSFLKEFLGPEKTASFLRETQNQGIPAEVDKITVHLIGDCASEQGNGFLQIVPEIVDLLKENTNPNSKLFVHLFLGKGNVTSRFWEMIQKEITDSRKRIPACLITNRSYVAGILDDEQLKWAIASFILANALTRDDNVLSFLEQQANFLSDYQPFAVYGITRFSFPERLIIADTVKAAKEELFSWVFSITDKTEELPSLISDFTFDLGDFARVESIDRQVNIKAKGIQEKILRDKPILFGGPRSVWIPLLYEKILNWTAFVFQGKLPVAESELRKALLEDADNSESRSLFKDFAEKVQQCMVNTTAKFRGLFALPNILKKILEELSDGLFRIPKPETNFSTDFKAIEEELKTAIEKRIEPFPYITKFCLIGALLSGILVILNLTPGPLHLLRLNLLTQILFLILIWAGCLGFALLRIWLSDKRIMRAAETWMNLVEEVVSSRLKKISQDALITLVNKISQFLEGKLKETEDCIEKIKKTAVVYLNEPEPVSGSLTSALFQFPVDKEKIVELFQDIIKKIIEQCKGSISSASFFQGYPFSDKALEEELKRFFHLIEEEVKNKLRISLKDIFKVHEPNIVWDFLYKRNFELARIKETISPNALKAEFLISGDQEFPEIIGDSINNLRRLSYVDPYSIYFVKLKASLSLEDLLIPRGTSNGG</sequence>
<keyword evidence="1" id="KW-0812">Transmembrane</keyword>
<dbReference type="AlphaFoldDB" id="A0A7V3JB16"/>
<feature type="transmembrane region" description="Helical" evidence="1">
    <location>
        <begin position="414"/>
        <end position="434"/>
    </location>
</feature>
<comment type="caution">
    <text evidence="2">The sequence shown here is derived from an EMBL/GenBank/DDBJ whole genome shotgun (WGS) entry which is preliminary data.</text>
</comment>
<name>A0A7V3JB16_UNCC3</name>
<keyword evidence="1" id="KW-0472">Membrane</keyword>
<protein>
    <submittedName>
        <fullName evidence="2">Uncharacterized protein</fullName>
    </submittedName>
</protein>
<reference evidence="2" key="1">
    <citation type="journal article" date="2020" name="mSystems">
        <title>Genome- and Community-Level Interaction Insights into Carbon Utilization and Element Cycling Functions of Hydrothermarchaeota in Hydrothermal Sediment.</title>
        <authorList>
            <person name="Zhou Z."/>
            <person name="Liu Y."/>
            <person name="Xu W."/>
            <person name="Pan J."/>
            <person name="Luo Z.H."/>
            <person name="Li M."/>
        </authorList>
    </citation>
    <scope>NUCLEOTIDE SEQUENCE [LARGE SCALE GENOMIC DNA]</scope>
    <source>
        <strain evidence="2">SpSt-757</strain>
    </source>
</reference>
<proteinExistence type="predicted"/>
<evidence type="ECO:0000313" key="2">
    <source>
        <dbReference type="EMBL" id="HFZ09412.1"/>
    </source>
</evidence>
<keyword evidence="1" id="KW-1133">Transmembrane helix</keyword>
<organism evidence="2">
    <name type="scientific">candidate division CPR3 bacterium</name>
    <dbReference type="NCBI Taxonomy" id="2268181"/>
    <lineage>
        <taxon>Bacteria</taxon>
        <taxon>Bacteria division CPR3</taxon>
    </lineage>
</organism>